<evidence type="ECO:0000313" key="3">
    <source>
        <dbReference type="Proteomes" id="UP000284605"/>
    </source>
</evidence>
<comment type="caution">
    <text evidence="2">The sequence shown here is derived from an EMBL/GenBank/DDBJ whole genome shotgun (WGS) entry which is preliminary data.</text>
</comment>
<protein>
    <submittedName>
        <fullName evidence="2">Class I SAM-dependent methyltransferase</fullName>
    </submittedName>
</protein>
<keyword evidence="2" id="KW-0489">Methyltransferase</keyword>
<evidence type="ECO:0000259" key="1">
    <source>
        <dbReference type="Pfam" id="PF08242"/>
    </source>
</evidence>
<dbReference type="EMBL" id="QYUK01000011">
    <property type="protein sequence ID" value="RJF88320.1"/>
    <property type="molecule type" value="Genomic_DNA"/>
</dbReference>
<dbReference type="GO" id="GO:0008168">
    <property type="term" value="F:methyltransferase activity"/>
    <property type="evidence" value="ECO:0007669"/>
    <property type="project" value="UniProtKB-KW"/>
</dbReference>
<dbReference type="SUPFAM" id="SSF53335">
    <property type="entry name" value="S-adenosyl-L-methionine-dependent methyltransferases"/>
    <property type="match status" value="1"/>
</dbReference>
<dbReference type="RefSeq" id="WP_119778956.1">
    <property type="nucleotide sequence ID" value="NZ_QYUK01000011.1"/>
</dbReference>
<dbReference type="GO" id="GO:0032259">
    <property type="term" value="P:methylation"/>
    <property type="evidence" value="ECO:0007669"/>
    <property type="project" value="UniProtKB-KW"/>
</dbReference>
<name>A0A418WE96_9PROT</name>
<dbReference type="InterPro" id="IPR029063">
    <property type="entry name" value="SAM-dependent_MTases_sf"/>
</dbReference>
<keyword evidence="3" id="KW-1185">Reference proteome</keyword>
<dbReference type="CDD" id="cd02440">
    <property type="entry name" value="AdoMet_MTases"/>
    <property type="match status" value="1"/>
</dbReference>
<feature type="domain" description="Methyltransferase type 12" evidence="1">
    <location>
        <begin position="49"/>
        <end position="149"/>
    </location>
</feature>
<dbReference type="Gene3D" id="3.40.50.150">
    <property type="entry name" value="Vaccinia Virus protein VP39"/>
    <property type="match status" value="1"/>
</dbReference>
<gene>
    <name evidence="2" type="ORF">D3874_15945</name>
</gene>
<dbReference type="AlphaFoldDB" id="A0A418WE96"/>
<keyword evidence="2" id="KW-0808">Transferase</keyword>
<accession>A0A418WE96</accession>
<dbReference type="Proteomes" id="UP000284605">
    <property type="component" value="Unassembled WGS sequence"/>
</dbReference>
<evidence type="ECO:0000313" key="2">
    <source>
        <dbReference type="EMBL" id="RJF88320.1"/>
    </source>
</evidence>
<proteinExistence type="predicted"/>
<dbReference type="OrthoDB" id="5298787at2"/>
<reference evidence="2 3" key="1">
    <citation type="submission" date="2018-09" db="EMBL/GenBank/DDBJ databases">
        <authorList>
            <person name="Zhu H."/>
        </authorList>
    </citation>
    <scope>NUCLEOTIDE SEQUENCE [LARGE SCALE GENOMIC DNA]</scope>
    <source>
        <strain evidence="2 3">K1W22B-8</strain>
    </source>
</reference>
<dbReference type="Pfam" id="PF08242">
    <property type="entry name" value="Methyltransf_12"/>
    <property type="match status" value="1"/>
</dbReference>
<dbReference type="InterPro" id="IPR013217">
    <property type="entry name" value="Methyltransf_12"/>
</dbReference>
<organism evidence="2 3">
    <name type="scientific">Oleomonas cavernae</name>
    <dbReference type="NCBI Taxonomy" id="2320859"/>
    <lineage>
        <taxon>Bacteria</taxon>
        <taxon>Pseudomonadati</taxon>
        <taxon>Pseudomonadota</taxon>
        <taxon>Alphaproteobacteria</taxon>
        <taxon>Acetobacterales</taxon>
        <taxon>Acetobacteraceae</taxon>
        <taxon>Oleomonas</taxon>
    </lineage>
</organism>
<sequence>MSDWSAGYVTSIEYVTACYPEQGPNHLDLMALLHAVEPPMPHGRISYCELGAGQGMTATMIAATNPDIDVHAIDFMPAQVARARDFAAGLGIDNVSFHEASFDDLAAGRGPALPNFDYVTMHGVYSWISRENQEAIIRLLATKLNPGGLVYTSYNAMPGWGSGFAIQRLLSEVAGLSAGPRSSAWRKASR</sequence>